<accession>A0ABD4T7Q0</accession>
<keyword evidence="2" id="KW-0328">Glycosyltransferase</keyword>
<dbReference type="InterPro" id="IPR029044">
    <property type="entry name" value="Nucleotide-diphossugar_trans"/>
</dbReference>
<keyword evidence="2" id="KW-0808">Transferase</keyword>
<dbReference type="InterPro" id="IPR050834">
    <property type="entry name" value="Glycosyltransf_2"/>
</dbReference>
<keyword evidence="3" id="KW-1185">Reference proteome</keyword>
<evidence type="ECO:0000259" key="1">
    <source>
        <dbReference type="Pfam" id="PF00535"/>
    </source>
</evidence>
<name>A0ABD4T7Q0_9CYAN</name>
<dbReference type="GO" id="GO:0016757">
    <property type="term" value="F:glycosyltransferase activity"/>
    <property type="evidence" value="ECO:0007669"/>
    <property type="project" value="UniProtKB-KW"/>
</dbReference>
<sequence length="276" mass="31613">MVTKVDIVIPAYNERSEAIETTLIACLNQTYPASKIFLVDDCSREPILLPESCQHPKIQLIRFEFNQGISIARNTAIQKSSATYIACINIDVLPEPDWVHTCMKCLDVNPTIGACFTKIVPHHGSSLLSKWRVRFHEQKYGATSGIAHFAPGHAVLFRRKAIELVGGYTNELRRTHEDADICFRMREKGLETYYTIDSFCISIQEDSLSNLTYKQLIRDGFDIDKPFSLHQLIWRTTRSLFNRLARNLIKGRLYFIPVDLMIYSLGILSSFKPKNH</sequence>
<organism evidence="2 3">
    <name type="scientific">Lyngbya confervoides BDU141951</name>
    <dbReference type="NCBI Taxonomy" id="1574623"/>
    <lineage>
        <taxon>Bacteria</taxon>
        <taxon>Bacillati</taxon>
        <taxon>Cyanobacteriota</taxon>
        <taxon>Cyanophyceae</taxon>
        <taxon>Oscillatoriophycideae</taxon>
        <taxon>Oscillatoriales</taxon>
        <taxon>Microcoleaceae</taxon>
        <taxon>Lyngbya</taxon>
    </lineage>
</organism>
<dbReference type="Gene3D" id="3.90.550.10">
    <property type="entry name" value="Spore Coat Polysaccharide Biosynthesis Protein SpsA, Chain A"/>
    <property type="match status" value="1"/>
</dbReference>
<evidence type="ECO:0000313" key="2">
    <source>
        <dbReference type="EMBL" id="MCM1984607.1"/>
    </source>
</evidence>
<proteinExistence type="predicted"/>
<gene>
    <name evidence="2" type="ORF">QQ91_0017420</name>
</gene>
<dbReference type="PANTHER" id="PTHR43685:SF2">
    <property type="entry name" value="GLYCOSYLTRANSFERASE 2-LIKE DOMAIN-CONTAINING PROTEIN"/>
    <property type="match status" value="1"/>
</dbReference>
<protein>
    <submittedName>
        <fullName evidence="2">Glycosyltransferase</fullName>
        <ecNumber evidence="2">2.4.-.-</ecNumber>
    </submittedName>
</protein>
<dbReference type="PANTHER" id="PTHR43685">
    <property type="entry name" value="GLYCOSYLTRANSFERASE"/>
    <property type="match status" value="1"/>
</dbReference>
<dbReference type="Proteomes" id="UP000031561">
    <property type="component" value="Unassembled WGS sequence"/>
</dbReference>
<dbReference type="SUPFAM" id="SSF53448">
    <property type="entry name" value="Nucleotide-diphospho-sugar transferases"/>
    <property type="match status" value="1"/>
</dbReference>
<dbReference type="Pfam" id="PF00535">
    <property type="entry name" value="Glycos_transf_2"/>
    <property type="match status" value="1"/>
</dbReference>
<evidence type="ECO:0000313" key="3">
    <source>
        <dbReference type="Proteomes" id="UP000031561"/>
    </source>
</evidence>
<dbReference type="InterPro" id="IPR001173">
    <property type="entry name" value="Glyco_trans_2-like"/>
</dbReference>
<comment type="caution">
    <text evidence="2">The sequence shown here is derived from an EMBL/GenBank/DDBJ whole genome shotgun (WGS) entry which is preliminary data.</text>
</comment>
<dbReference type="RefSeq" id="WP_166276645.1">
    <property type="nucleotide sequence ID" value="NZ_JTHE03000100.1"/>
</dbReference>
<feature type="domain" description="Glycosyltransferase 2-like" evidence="1">
    <location>
        <begin position="7"/>
        <end position="163"/>
    </location>
</feature>
<reference evidence="2 3" key="1">
    <citation type="journal article" date="2015" name="Genome Announc.">
        <title>Draft Genome Sequence of Filamentous Marine Cyanobacterium Lyngbya confervoides Strain BDU141951.</title>
        <authorList>
            <person name="Chandrababunaidu M.M."/>
            <person name="Sen D."/>
            <person name="Tripathy S."/>
        </authorList>
    </citation>
    <scope>NUCLEOTIDE SEQUENCE [LARGE SCALE GENOMIC DNA]</scope>
    <source>
        <strain evidence="2 3">BDU141951</strain>
    </source>
</reference>
<dbReference type="AlphaFoldDB" id="A0ABD4T7Q0"/>
<dbReference type="EMBL" id="JTHE03000100">
    <property type="protein sequence ID" value="MCM1984607.1"/>
    <property type="molecule type" value="Genomic_DNA"/>
</dbReference>
<dbReference type="EC" id="2.4.-.-" evidence="2"/>
<dbReference type="CDD" id="cd00761">
    <property type="entry name" value="Glyco_tranf_GTA_type"/>
    <property type="match status" value="1"/>
</dbReference>